<name>A0A8S5VGL0_9CAUD</name>
<reference evidence="1" key="1">
    <citation type="journal article" date="2021" name="Proc. Natl. Acad. Sci. U.S.A.">
        <title>A Catalog of Tens of Thousands of Viruses from Human Metagenomes Reveals Hidden Associations with Chronic Diseases.</title>
        <authorList>
            <person name="Tisza M.J."/>
            <person name="Buck C.B."/>
        </authorList>
    </citation>
    <scope>NUCLEOTIDE SEQUENCE</scope>
    <source>
        <strain evidence="1">CtkfK18</strain>
    </source>
</reference>
<protein>
    <submittedName>
        <fullName evidence="1">Uncharacterized protein</fullName>
    </submittedName>
</protein>
<dbReference type="EMBL" id="BK016265">
    <property type="protein sequence ID" value="DAG05852.1"/>
    <property type="molecule type" value="Genomic_DNA"/>
</dbReference>
<proteinExistence type="predicted"/>
<sequence>METNKNTSKESYLSKLKNTIVKHFTNTIKSEVKEYKDNMDLKYDLPVKTKDSLVAYIQDMVKFNGSGKVSDKIRATKEELKELLQSAKEQTAAALKGDKSKYDEDAMDDLLDEEFDIDFDEKSSNESVEDTVSADPGDKFEYALTEYGKPEKAAAAIFIKMLADANIADIGDVLRDKPEGYLKELLDAAEVLHDPTNKPVQTEQDKEIERLTKTIANPAIGMEKDSMEDLTDIEPKVSFTAVGALNPQQMEEFDLAELKGLAEQYSDALNRTIEDIIDSKSFTIFNNYIASVCKSLLKDTENSREFSMDDPHKLVIELVSRISEGTIQDYIPVTIFIGILLNLPNSGHYQTFKDLNTKFNDMFNKMN</sequence>
<accession>A0A8S5VGL0</accession>
<evidence type="ECO:0000313" key="1">
    <source>
        <dbReference type="EMBL" id="DAG05852.1"/>
    </source>
</evidence>
<organism evidence="1">
    <name type="scientific">Myoviridae sp. ctkfK18</name>
    <dbReference type="NCBI Taxonomy" id="2825165"/>
    <lineage>
        <taxon>Viruses</taxon>
        <taxon>Duplodnaviria</taxon>
        <taxon>Heunggongvirae</taxon>
        <taxon>Uroviricota</taxon>
        <taxon>Caudoviricetes</taxon>
    </lineage>
</organism>